<keyword evidence="1" id="KW-0175">Coiled coil</keyword>
<proteinExistence type="predicted"/>
<evidence type="ECO:0000313" key="3">
    <source>
        <dbReference type="Proteomes" id="UP000192257"/>
    </source>
</evidence>
<feature type="coiled-coil region" evidence="1">
    <location>
        <begin position="360"/>
        <end position="476"/>
    </location>
</feature>
<comment type="caution">
    <text evidence="2">The sequence shown here is derived from an EMBL/GenBank/DDBJ whole genome shotgun (WGS) entry which is preliminary data.</text>
</comment>
<accession>A0A1X0NSH1</accession>
<dbReference type="GeneID" id="39986891"/>
<dbReference type="AlphaFoldDB" id="A0A1X0NSH1"/>
<sequence length="511" mass="60754">MDNNWDGIQYFVKWAKLLSYADILVNRFKAAGCDSAADELKMIRDEFNYHISIKSNGEVFRKAWEAVAAMPDKWEETVDNTDWDEARPKDDAEWEQWNAFKLNGDDCAQIFESEMQRLTTITKAKLQVKYDEAVKRWEAAKKATEDADGEVRQKWKLTRKKHESARKYHLVWSEVWKAKISFLEKGEQEWAAECEKWETCVNLMIQQHGVDSDLAQIARYRSELTSTKEFTGDWGFPHCTKWYQLIYKSKLLYRQFKVAGCSAEADEVLLERCEFDDCIKKESNGEAFCEARCIAQAMLNTWEKTNNRTAWDKTKPEYDDELNKWNEFKPKGEQYAKKLEAKINSLYGRVHLQAQTFEGNVEQKNKRDKERKKLRKLEKEVNQKLDKIRRLKKRRWRKKIRKLKGVIKRKKKEIDKLIKDGGKHRNRIRKLRAKIQKYYKRIQNVKDEVKQRRQKIKELEREVAQGKKKVRQLRNTIARKDEAIRERGRPVKELGSSLELPAQVQTTLIRD</sequence>
<name>A0A1X0NSH1_9TRYP</name>
<evidence type="ECO:0000256" key="1">
    <source>
        <dbReference type="SAM" id="Coils"/>
    </source>
</evidence>
<organism evidence="2 3">
    <name type="scientific">Trypanosoma theileri</name>
    <dbReference type="NCBI Taxonomy" id="67003"/>
    <lineage>
        <taxon>Eukaryota</taxon>
        <taxon>Discoba</taxon>
        <taxon>Euglenozoa</taxon>
        <taxon>Kinetoplastea</taxon>
        <taxon>Metakinetoplastina</taxon>
        <taxon>Trypanosomatida</taxon>
        <taxon>Trypanosomatidae</taxon>
        <taxon>Trypanosoma</taxon>
    </lineage>
</organism>
<protein>
    <submittedName>
        <fullName evidence="2">Uncharacterized protein</fullName>
    </submittedName>
</protein>
<dbReference type="RefSeq" id="XP_028881721.1">
    <property type="nucleotide sequence ID" value="XM_029027111.1"/>
</dbReference>
<dbReference type="VEuPathDB" id="TriTrypDB:TM35_000212610"/>
<keyword evidence="3" id="KW-1185">Reference proteome</keyword>
<dbReference type="Proteomes" id="UP000192257">
    <property type="component" value="Unassembled WGS sequence"/>
</dbReference>
<dbReference type="Gene3D" id="1.10.287.1490">
    <property type="match status" value="1"/>
</dbReference>
<reference evidence="2 3" key="1">
    <citation type="submission" date="2017-03" db="EMBL/GenBank/DDBJ databases">
        <title>An alternative strategy for trypanosome survival in the mammalian bloodstream revealed through genome and transcriptome analysis of the ubiquitous bovine parasite Trypanosoma (Megatrypanum) theileri.</title>
        <authorList>
            <person name="Kelly S."/>
            <person name="Ivens A."/>
            <person name="Mott A."/>
            <person name="O'Neill E."/>
            <person name="Emms D."/>
            <person name="Macleod O."/>
            <person name="Voorheis P."/>
            <person name="Matthews J."/>
            <person name="Matthews K."/>
            <person name="Carrington M."/>
        </authorList>
    </citation>
    <scope>NUCLEOTIDE SEQUENCE [LARGE SCALE GENOMIC DNA]</scope>
    <source>
        <strain evidence="2">Edinburgh</strain>
    </source>
</reference>
<gene>
    <name evidence="2" type="ORF">TM35_000212610</name>
</gene>
<dbReference type="EMBL" id="NBCO01000021">
    <property type="protein sequence ID" value="ORC87655.1"/>
    <property type="molecule type" value="Genomic_DNA"/>
</dbReference>
<evidence type="ECO:0000313" key="2">
    <source>
        <dbReference type="EMBL" id="ORC87655.1"/>
    </source>
</evidence>